<proteinExistence type="inferred from homology"/>
<dbReference type="OMA" id="ENCANPM"/>
<dbReference type="InterPro" id="IPR058922">
    <property type="entry name" value="WHD_DRP"/>
</dbReference>
<dbReference type="PANTHER" id="PTHR36766">
    <property type="entry name" value="PLANT BROAD-SPECTRUM MILDEW RESISTANCE PROTEIN RPW8"/>
    <property type="match status" value="1"/>
</dbReference>
<keyword evidence="5" id="KW-0611">Plant defense</keyword>
<dbReference type="Pfam" id="PF25019">
    <property type="entry name" value="LRR_R13L1-DRL21"/>
    <property type="match status" value="1"/>
</dbReference>
<accession>A0A068UZM5</accession>
<dbReference type="Pfam" id="PF23559">
    <property type="entry name" value="WHD_DRP"/>
    <property type="match status" value="1"/>
</dbReference>
<dbReference type="GO" id="GO:0006952">
    <property type="term" value="P:defense response"/>
    <property type="evidence" value="ECO:0007669"/>
    <property type="project" value="UniProtKB-KW"/>
</dbReference>
<feature type="domain" description="R13L1/DRL21-like LRR repeat region" evidence="8">
    <location>
        <begin position="366"/>
        <end position="488"/>
    </location>
</feature>
<evidence type="ECO:0000259" key="8">
    <source>
        <dbReference type="Pfam" id="PF25019"/>
    </source>
</evidence>
<evidence type="ECO:0000313" key="9">
    <source>
        <dbReference type="EMBL" id="CDP13088.1"/>
    </source>
</evidence>
<dbReference type="Proteomes" id="UP000295252">
    <property type="component" value="Chromosome I"/>
</dbReference>
<dbReference type="FunFam" id="1.10.10.10:FF:000322">
    <property type="entry name" value="Probable disease resistance protein At1g63360"/>
    <property type="match status" value="1"/>
</dbReference>
<dbReference type="InterPro" id="IPR036388">
    <property type="entry name" value="WH-like_DNA-bd_sf"/>
</dbReference>
<dbReference type="PhylomeDB" id="A0A068UZM5"/>
<dbReference type="InterPro" id="IPR056789">
    <property type="entry name" value="LRR_R13L1-DRL21"/>
</dbReference>
<dbReference type="Gene3D" id="1.10.10.10">
    <property type="entry name" value="Winged helix-like DNA-binding domain superfamily/Winged helix DNA-binding domain"/>
    <property type="match status" value="1"/>
</dbReference>
<evidence type="ECO:0000256" key="1">
    <source>
        <dbReference type="ARBA" id="ARBA00008894"/>
    </source>
</evidence>
<dbReference type="InterPro" id="IPR027417">
    <property type="entry name" value="P-loop_NTPase"/>
</dbReference>
<dbReference type="EMBL" id="HG739157">
    <property type="protein sequence ID" value="CDP13088.1"/>
    <property type="molecule type" value="Genomic_DNA"/>
</dbReference>
<dbReference type="InParanoid" id="A0A068UZM5"/>
<feature type="domain" description="Disease resistance protein winged helix" evidence="7">
    <location>
        <begin position="137"/>
        <end position="204"/>
    </location>
</feature>
<organism evidence="9 10">
    <name type="scientific">Coffea canephora</name>
    <name type="common">Robusta coffee</name>
    <dbReference type="NCBI Taxonomy" id="49390"/>
    <lineage>
        <taxon>Eukaryota</taxon>
        <taxon>Viridiplantae</taxon>
        <taxon>Streptophyta</taxon>
        <taxon>Embryophyta</taxon>
        <taxon>Tracheophyta</taxon>
        <taxon>Spermatophyta</taxon>
        <taxon>Magnoliopsida</taxon>
        <taxon>eudicotyledons</taxon>
        <taxon>Gunneridae</taxon>
        <taxon>Pentapetalae</taxon>
        <taxon>asterids</taxon>
        <taxon>lamiids</taxon>
        <taxon>Gentianales</taxon>
        <taxon>Rubiaceae</taxon>
        <taxon>Ixoroideae</taxon>
        <taxon>Gardenieae complex</taxon>
        <taxon>Bertiereae - Coffeeae clade</taxon>
        <taxon>Coffeeae</taxon>
        <taxon>Coffea</taxon>
    </lineage>
</organism>
<evidence type="ECO:0000256" key="4">
    <source>
        <dbReference type="ARBA" id="ARBA00022741"/>
    </source>
</evidence>
<sequence>MGLNETKGSWCLLTTRLESVANAVPRHLQMHDVPYSLGKLSDDECWSMIKRKVLAGEEVPKELEALKEQILRRCDGLPLAASLIGGLLLTNRREKWHSIVQESLFNEYQSQINQILKVSFDHLSSPSVKKCFAYCSIFPQDTELGEDELIQHWIAEGFVLKNNRVMEETGGEYLRILLQNSLLEKVGESWGTYYKMHDLVHDFAKSILNQDRYLALNSSEGLAENTTRTIPASIRTLFLHVEGGISVDMLLRFKYLHVLRLYGDDVKFLPSSIGKLLHLRLLDISYSGIRSLPESLCKLYNLQTLTIDDGELEGGFPKGMSDLISMRHLNYHHHRAEFKMPMQMGRLTCLQTLEFFNVSQKRRCGIEELGTLKYLKGSLEIRNLGLVKGKEAAKQAKLFEKPNLSCLVFEWESGDRESDNREEDVLEGLQPHPKLQKLEIHSFMGNKFPQWLINLPKLEALRIKDCHGCSELPSLGQLPSLKRLNLTRLENIQFIGDEFYASRSGTRRRKFFPALEQLRVEEMGNLVEWKGTDQVRLTVGEAEADALPMLRDFRIDSCPQLTTLSCSCKGLYVRSCRNLTSIKTGYDTASVEELRIESCDNLRELPEAVFGSSLQRLVIHTCPRLISLGVNGQKCPLTCLEELSIVECDGLTILSDKMFQSCRSLRSLSVKCCPNLVSFPLNLQETPSLERFILDNCPKLIPHSFKGFAFATSLRELSINSPFFSYDSSVDDFDWSGLRSVSTLRELRLEGLPHTESRASGSSTRTRKFFPALEELYVRDMRNLVDWKDADQVRSTTGEAETDVFPMLRNFHIQHCPQLTNLACSCKILVVEYCGNLTSIKTGYGTASVEELSIRSCDNLRELPEDVFGSSLQQLVISNCPRLISLGVNGQKCPLTCLERLSIDYCSGLTTISDKMFESCPSLWSLLVQWCPNLVSFSLNLQETPSLEEISLFECPKLIPHRFKGFAFATSLRKLSIGPFSSDDSSMDGFDWTGLVNASTLRELQLRGLPHSDSLPHQLQYLTTLPSLSLFNFRGIEVLPHWIGNLVSLETLKLWFCEKLQSLPPEAAMRRLTKLTRVEVYGCPLLRQRYTPQRGIYLEEEISSYPASSESEQEGNR</sequence>
<dbReference type="GO" id="GO:0043531">
    <property type="term" value="F:ADP binding"/>
    <property type="evidence" value="ECO:0007669"/>
    <property type="project" value="InterPro"/>
</dbReference>
<keyword evidence="4" id="KW-0547">Nucleotide-binding</keyword>
<keyword evidence="3" id="KW-0677">Repeat</keyword>
<keyword evidence="2" id="KW-0433">Leucine-rich repeat</keyword>
<evidence type="ECO:0000256" key="6">
    <source>
        <dbReference type="ARBA" id="ARBA00022840"/>
    </source>
</evidence>
<dbReference type="InterPro" id="IPR032675">
    <property type="entry name" value="LRR_dom_sf"/>
</dbReference>
<keyword evidence="6" id="KW-0067">ATP-binding</keyword>
<dbReference type="Gene3D" id="3.80.10.10">
    <property type="entry name" value="Ribonuclease Inhibitor"/>
    <property type="match status" value="5"/>
</dbReference>
<evidence type="ECO:0000313" key="10">
    <source>
        <dbReference type="Proteomes" id="UP000295252"/>
    </source>
</evidence>
<dbReference type="AlphaFoldDB" id="A0A068UZM5"/>
<dbReference type="GO" id="GO:0005524">
    <property type="term" value="F:ATP binding"/>
    <property type="evidence" value="ECO:0007669"/>
    <property type="project" value="UniProtKB-KW"/>
</dbReference>
<dbReference type="Gramene" id="CDP13088">
    <property type="protein sequence ID" value="CDP13088"/>
    <property type="gene ID" value="GSCOC_T00037865001"/>
</dbReference>
<gene>
    <name evidence="9" type="ORF">GSCOC_T00037865001</name>
</gene>
<dbReference type="PANTHER" id="PTHR36766:SF70">
    <property type="entry name" value="DISEASE RESISTANCE PROTEIN RGA4"/>
    <property type="match status" value="1"/>
</dbReference>
<comment type="similarity">
    <text evidence="1">Belongs to the disease resistance NB-LRR family.</text>
</comment>
<evidence type="ECO:0000256" key="2">
    <source>
        <dbReference type="ARBA" id="ARBA00022614"/>
    </source>
</evidence>
<dbReference type="Gene3D" id="1.10.8.430">
    <property type="entry name" value="Helical domain of apoptotic protease-activating factors"/>
    <property type="match status" value="1"/>
</dbReference>
<dbReference type="SUPFAM" id="SSF52058">
    <property type="entry name" value="L domain-like"/>
    <property type="match status" value="3"/>
</dbReference>
<name>A0A068UZM5_COFCA</name>
<evidence type="ECO:0000259" key="7">
    <source>
        <dbReference type="Pfam" id="PF23559"/>
    </source>
</evidence>
<reference evidence="10" key="1">
    <citation type="journal article" date="2014" name="Science">
        <title>The coffee genome provides insight into the convergent evolution of caffeine biosynthesis.</title>
        <authorList>
            <person name="Denoeud F."/>
            <person name="Carretero-Paulet L."/>
            <person name="Dereeper A."/>
            <person name="Droc G."/>
            <person name="Guyot R."/>
            <person name="Pietrella M."/>
            <person name="Zheng C."/>
            <person name="Alberti A."/>
            <person name="Anthony F."/>
            <person name="Aprea G."/>
            <person name="Aury J.M."/>
            <person name="Bento P."/>
            <person name="Bernard M."/>
            <person name="Bocs S."/>
            <person name="Campa C."/>
            <person name="Cenci A."/>
            <person name="Combes M.C."/>
            <person name="Crouzillat D."/>
            <person name="Da Silva C."/>
            <person name="Daddiego L."/>
            <person name="De Bellis F."/>
            <person name="Dussert S."/>
            <person name="Garsmeur O."/>
            <person name="Gayraud T."/>
            <person name="Guignon V."/>
            <person name="Jahn K."/>
            <person name="Jamilloux V."/>
            <person name="Joet T."/>
            <person name="Labadie K."/>
            <person name="Lan T."/>
            <person name="Leclercq J."/>
            <person name="Lepelley M."/>
            <person name="Leroy T."/>
            <person name="Li L.T."/>
            <person name="Librado P."/>
            <person name="Lopez L."/>
            <person name="Munoz A."/>
            <person name="Noel B."/>
            <person name="Pallavicini A."/>
            <person name="Perrotta G."/>
            <person name="Poncet V."/>
            <person name="Pot D."/>
            <person name="Priyono X."/>
            <person name="Rigoreau M."/>
            <person name="Rouard M."/>
            <person name="Rozas J."/>
            <person name="Tranchant-Dubreuil C."/>
            <person name="VanBuren R."/>
            <person name="Zhang Q."/>
            <person name="Andrade A.C."/>
            <person name="Argout X."/>
            <person name="Bertrand B."/>
            <person name="de Kochko A."/>
            <person name="Graziosi G."/>
            <person name="Henry R.J."/>
            <person name="Jayarama X."/>
            <person name="Ming R."/>
            <person name="Nagai C."/>
            <person name="Rounsley S."/>
            <person name="Sankoff D."/>
            <person name="Giuliano G."/>
            <person name="Albert V.A."/>
            <person name="Wincker P."/>
            <person name="Lashermes P."/>
        </authorList>
    </citation>
    <scope>NUCLEOTIDE SEQUENCE [LARGE SCALE GENOMIC DNA]</scope>
    <source>
        <strain evidence="10">cv. DH200-94</strain>
    </source>
</reference>
<evidence type="ECO:0000256" key="5">
    <source>
        <dbReference type="ARBA" id="ARBA00022821"/>
    </source>
</evidence>
<dbReference type="InterPro" id="IPR042197">
    <property type="entry name" value="Apaf_helical"/>
</dbReference>
<keyword evidence="10" id="KW-1185">Reference proteome</keyword>
<dbReference type="SUPFAM" id="SSF52540">
    <property type="entry name" value="P-loop containing nucleoside triphosphate hydrolases"/>
    <property type="match status" value="1"/>
</dbReference>
<evidence type="ECO:0000256" key="3">
    <source>
        <dbReference type="ARBA" id="ARBA00022737"/>
    </source>
</evidence>
<protein>
    <submittedName>
        <fullName evidence="9">Uncharacterized protein</fullName>
    </submittedName>
</protein>